<dbReference type="PRINTS" id="PR00039">
    <property type="entry name" value="HTHLYSR"/>
</dbReference>
<dbReference type="SUPFAM" id="SSF46785">
    <property type="entry name" value="Winged helix' DNA-binding domain"/>
    <property type="match status" value="1"/>
</dbReference>
<accession>A0A845QYH1</accession>
<dbReference type="RefSeq" id="WP_160196675.1">
    <property type="nucleotide sequence ID" value="NZ_QXXA01000005.1"/>
</dbReference>
<evidence type="ECO:0000259" key="5">
    <source>
        <dbReference type="PROSITE" id="PS50931"/>
    </source>
</evidence>
<dbReference type="InterPro" id="IPR036390">
    <property type="entry name" value="WH_DNA-bd_sf"/>
</dbReference>
<evidence type="ECO:0000256" key="1">
    <source>
        <dbReference type="ARBA" id="ARBA00009437"/>
    </source>
</evidence>
<dbReference type="Gene3D" id="1.10.10.10">
    <property type="entry name" value="Winged helix-like DNA-binding domain superfamily/Winged helix DNA-binding domain"/>
    <property type="match status" value="1"/>
</dbReference>
<dbReference type="SUPFAM" id="SSF53850">
    <property type="entry name" value="Periplasmic binding protein-like II"/>
    <property type="match status" value="1"/>
</dbReference>
<keyword evidence="2" id="KW-0805">Transcription regulation</keyword>
<comment type="similarity">
    <text evidence="1">Belongs to the LysR transcriptional regulatory family.</text>
</comment>
<protein>
    <submittedName>
        <fullName evidence="6">LysR family transcriptional regulator</fullName>
    </submittedName>
</protein>
<sequence length="308" mass="35575">MTIRHLKIFIEVVETGKMSVAANNLFLAQPTISQVIKELEEHYDALLFERLNRKLYITEEGKKLLSYARKLVKEFDKLEENMSLHDGGTKINIGATITIGNSILSEIINNIKNEDKKIHTYTYVNNTSIIEDKLVNSELDIAIVEGEIQNPNLITIDGINDYLILTCSKNHKLANRKKIKLEELKDMDFVMREKGSGTRKTFEDYMNAHNIDINTVWECGCPGAMKDAVLNNNCMAVLSARLVEDEMKNGEIKMIENREFIWERNFSIVYHKDKIIDEKLKTIIKVIKDYRKIDIFKNSQSEKQIKSL</sequence>
<dbReference type="PANTHER" id="PTHR30126:SF39">
    <property type="entry name" value="HTH-TYPE TRANSCRIPTIONAL REGULATOR CYSL"/>
    <property type="match status" value="1"/>
</dbReference>
<feature type="domain" description="HTH lysR-type" evidence="5">
    <location>
        <begin position="1"/>
        <end position="58"/>
    </location>
</feature>
<dbReference type="InterPro" id="IPR005119">
    <property type="entry name" value="LysR_subst-bd"/>
</dbReference>
<dbReference type="Proteomes" id="UP000467132">
    <property type="component" value="Unassembled WGS sequence"/>
</dbReference>
<keyword evidence="3" id="KW-0238">DNA-binding</keyword>
<dbReference type="InterPro" id="IPR000847">
    <property type="entry name" value="LysR_HTH_N"/>
</dbReference>
<dbReference type="Pfam" id="PF00126">
    <property type="entry name" value="HTH_1"/>
    <property type="match status" value="1"/>
</dbReference>
<dbReference type="InterPro" id="IPR036388">
    <property type="entry name" value="WH-like_DNA-bd_sf"/>
</dbReference>
<keyword evidence="4" id="KW-0804">Transcription</keyword>
<dbReference type="FunFam" id="1.10.10.10:FF:000001">
    <property type="entry name" value="LysR family transcriptional regulator"/>
    <property type="match status" value="1"/>
</dbReference>
<dbReference type="Gene3D" id="3.40.190.290">
    <property type="match status" value="1"/>
</dbReference>
<dbReference type="GO" id="GO:0003700">
    <property type="term" value="F:DNA-binding transcription factor activity"/>
    <property type="evidence" value="ECO:0007669"/>
    <property type="project" value="InterPro"/>
</dbReference>
<organism evidence="6 7">
    <name type="scientific">Senegalia massiliensis</name>
    <dbReference type="NCBI Taxonomy" id="1720316"/>
    <lineage>
        <taxon>Bacteria</taxon>
        <taxon>Bacillati</taxon>
        <taxon>Bacillota</taxon>
        <taxon>Clostridia</taxon>
        <taxon>Eubacteriales</taxon>
        <taxon>Clostridiaceae</taxon>
        <taxon>Senegalia</taxon>
    </lineage>
</organism>
<dbReference type="PROSITE" id="PS50931">
    <property type="entry name" value="HTH_LYSR"/>
    <property type="match status" value="1"/>
</dbReference>
<dbReference type="EMBL" id="QXXA01000005">
    <property type="protein sequence ID" value="NBI06192.1"/>
    <property type="molecule type" value="Genomic_DNA"/>
</dbReference>
<name>A0A845QYH1_9CLOT</name>
<evidence type="ECO:0000256" key="2">
    <source>
        <dbReference type="ARBA" id="ARBA00023015"/>
    </source>
</evidence>
<evidence type="ECO:0000256" key="3">
    <source>
        <dbReference type="ARBA" id="ARBA00023125"/>
    </source>
</evidence>
<keyword evidence="7" id="KW-1185">Reference proteome</keyword>
<evidence type="ECO:0000256" key="4">
    <source>
        <dbReference type="ARBA" id="ARBA00023163"/>
    </source>
</evidence>
<dbReference type="AlphaFoldDB" id="A0A845QYH1"/>
<dbReference type="PANTHER" id="PTHR30126">
    <property type="entry name" value="HTH-TYPE TRANSCRIPTIONAL REGULATOR"/>
    <property type="match status" value="1"/>
</dbReference>
<evidence type="ECO:0000313" key="7">
    <source>
        <dbReference type="Proteomes" id="UP000467132"/>
    </source>
</evidence>
<evidence type="ECO:0000313" key="6">
    <source>
        <dbReference type="EMBL" id="NBI06192.1"/>
    </source>
</evidence>
<gene>
    <name evidence="6" type="ORF">D3Z33_04870</name>
</gene>
<proteinExistence type="inferred from homology"/>
<dbReference type="OrthoDB" id="9785745at2"/>
<dbReference type="GO" id="GO:0000976">
    <property type="term" value="F:transcription cis-regulatory region binding"/>
    <property type="evidence" value="ECO:0007669"/>
    <property type="project" value="TreeGrafter"/>
</dbReference>
<dbReference type="Pfam" id="PF03466">
    <property type="entry name" value="LysR_substrate"/>
    <property type="match status" value="1"/>
</dbReference>
<reference evidence="6 7" key="1">
    <citation type="submission" date="2018-08" db="EMBL/GenBank/DDBJ databases">
        <title>Murine metabolic-syndrome-specific gut microbial biobank.</title>
        <authorList>
            <person name="Liu C."/>
        </authorList>
    </citation>
    <scope>NUCLEOTIDE SEQUENCE [LARGE SCALE GENOMIC DNA]</scope>
    <source>
        <strain evidence="6 7">583</strain>
    </source>
</reference>
<comment type="caution">
    <text evidence="6">The sequence shown here is derived from an EMBL/GenBank/DDBJ whole genome shotgun (WGS) entry which is preliminary data.</text>
</comment>